<sequence length="144" mass="16220">MVEMLLDFWGFVSRRDDDRRLEVQSDWSQRGGLQGLAGLDLRLHWTCLQGLDFGFVGLQTLDLTLDLVGNDLELRLHLVTWSLMILILDLLKSVTAQPVPSSVKVKELFRQRAARFHLSGGSRVLEAFAAPRDVTWIGAGGRFV</sequence>
<proteinExistence type="predicted"/>
<dbReference type="Proteomes" id="UP000314294">
    <property type="component" value="Unassembled WGS sequence"/>
</dbReference>
<name>A0A4Z2FQJ9_9TELE</name>
<accession>A0A4Z2FQJ9</accession>
<dbReference type="EMBL" id="SRLO01000961">
    <property type="protein sequence ID" value="TNN43516.1"/>
    <property type="molecule type" value="Genomic_DNA"/>
</dbReference>
<protein>
    <submittedName>
        <fullName evidence="1">Uncharacterized protein</fullName>
    </submittedName>
</protein>
<comment type="caution">
    <text evidence="1">The sequence shown here is derived from an EMBL/GenBank/DDBJ whole genome shotgun (WGS) entry which is preliminary data.</text>
</comment>
<evidence type="ECO:0000313" key="1">
    <source>
        <dbReference type="EMBL" id="TNN43516.1"/>
    </source>
</evidence>
<dbReference type="AlphaFoldDB" id="A0A4Z2FQJ9"/>
<evidence type="ECO:0000313" key="2">
    <source>
        <dbReference type="Proteomes" id="UP000314294"/>
    </source>
</evidence>
<reference evidence="1 2" key="1">
    <citation type="submission" date="2019-03" db="EMBL/GenBank/DDBJ databases">
        <title>First draft genome of Liparis tanakae, snailfish: a comprehensive survey of snailfish specific genes.</title>
        <authorList>
            <person name="Kim W."/>
            <person name="Song I."/>
            <person name="Jeong J.-H."/>
            <person name="Kim D."/>
            <person name="Kim S."/>
            <person name="Ryu S."/>
            <person name="Song J.Y."/>
            <person name="Lee S.K."/>
        </authorList>
    </citation>
    <scope>NUCLEOTIDE SEQUENCE [LARGE SCALE GENOMIC DNA]</scope>
    <source>
        <tissue evidence="1">Muscle</tissue>
    </source>
</reference>
<keyword evidence="2" id="KW-1185">Reference proteome</keyword>
<gene>
    <name evidence="1" type="ORF">EYF80_046304</name>
</gene>
<organism evidence="1 2">
    <name type="scientific">Liparis tanakae</name>
    <name type="common">Tanaka's snailfish</name>
    <dbReference type="NCBI Taxonomy" id="230148"/>
    <lineage>
        <taxon>Eukaryota</taxon>
        <taxon>Metazoa</taxon>
        <taxon>Chordata</taxon>
        <taxon>Craniata</taxon>
        <taxon>Vertebrata</taxon>
        <taxon>Euteleostomi</taxon>
        <taxon>Actinopterygii</taxon>
        <taxon>Neopterygii</taxon>
        <taxon>Teleostei</taxon>
        <taxon>Neoteleostei</taxon>
        <taxon>Acanthomorphata</taxon>
        <taxon>Eupercaria</taxon>
        <taxon>Perciformes</taxon>
        <taxon>Cottioidei</taxon>
        <taxon>Cottales</taxon>
        <taxon>Liparidae</taxon>
        <taxon>Liparis</taxon>
    </lineage>
</organism>